<comment type="caution">
    <text evidence="4">The sequence shown here is derived from an EMBL/GenBank/DDBJ whole genome shotgun (WGS) entry which is preliminary data.</text>
</comment>
<feature type="domain" description="Putative auto-transporter adhesin head GIN" evidence="2">
    <location>
        <begin position="31"/>
        <end position="153"/>
    </location>
</feature>
<proteinExistence type="predicted"/>
<dbReference type="EMBL" id="PJND01000009">
    <property type="protein sequence ID" value="PKW20658.1"/>
    <property type="molecule type" value="Genomic_DNA"/>
</dbReference>
<dbReference type="EMBL" id="RCCB01000013">
    <property type="protein sequence ID" value="RLJ24101.1"/>
    <property type="molecule type" value="Genomic_DNA"/>
</dbReference>
<dbReference type="AlphaFoldDB" id="A0A497TY20"/>
<keyword evidence="5" id="KW-1185">Reference proteome</keyword>
<reference evidence="3 5" key="1">
    <citation type="submission" date="2017-12" db="EMBL/GenBank/DDBJ databases">
        <title>Genomic Encyclopedia of Type Strains, Phase III (KMG-III): the genomes of soil and plant-associated and newly described type strains.</title>
        <authorList>
            <person name="Whitman W."/>
        </authorList>
    </citation>
    <scope>NUCLEOTIDE SEQUENCE [LARGE SCALE GENOMIC DNA]</scope>
    <source>
        <strain evidence="3 5">IP-10</strain>
    </source>
</reference>
<dbReference type="PANTHER" id="PTHR39200">
    <property type="entry name" value="HYPOTHETICAL EXPORTED PROTEIN"/>
    <property type="match status" value="1"/>
</dbReference>
<keyword evidence="1" id="KW-0732">Signal</keyword>
<reference evidence="4 6" key="2">
    <citation type="submission" date="2018-10" db="EMBL/GenBank/DDBJ databases">
        <title>Genomic Encyclopedia of Archaeal and Bacterial Type Strains, Phase II (KMG-II): from individual species to whole genera.</title>
        <authorList>
            <person name="Goeker M."/>
        </authorList>
    </citation>
    <scope>NUCLEOTIDE SEQUENCE [LARGE SCALE GENOMIC DNA]</scope>
    <source>
        <strain evidence="4 6">DSM 21886</strain>
    </source>
</reference>
<dbReference type="InterPro" id="IPR021255">
    <property type="entry name" value="DUF2807"/>
</dbReference>
<evidence type="ECO:0000313" key="3">
    <source>
        <dbReference type="EMBL" id="PKW20658.1"/>
    </source>
</evidence>
<evidence type="ECO:0000313" key="6">
    <source>
        <dbReference type="Proteomes" id="UP000275027"/>
    </source>
</evidence>
<gene>
    <name evidence="3" type="ORF">B0G92_2808</name>
    <name evidence="4" type="ORF">CLV50_2818</name>
</gene>
<evidence type="ECO:0000256" key="1">
    <source>
        <dbReference type="SAM" id="SignalP"/>
    </source>
</evidence>
<dbReference type="RefSeq" id="WP_101472652.1">
    <property type="nucleotide sequence ID" value="NZ_PJND01000009.1"/>
</dbReference>
<protein>
    <submittedName>
        <fullName evidence="3 4">Autotransporter adhesin-like protein</fullName>
    </submittedName>
</protein>
<feature type="signal peptide" evidence="1">
    <location>
        <begin position="1"/>
        <end position="18"/>
    </location>
</feature>
<dbReference type="Proteomes" id="UP000233767">
    <property type="component" value="Unassembled WGS sequence"/>
</dbReference>
<evidence type="ECO:0000313" key="5">
    <source>
        <dbReference type="Proteomes" id="UP000233767"/>
    </source>
</evidence>
<name>A0A497TY20_9FLAO</name>
<organism evidence="4 6">
    <name type="scientific">Flavobacterium lindanitolerans</name>
    <dbReference type="NCBI Taxonomy" id="428988"/>
    <lineage>
        <taxon>Bacteria</taxon>
        <taxon>Pseudomonadati</taxon>
        <taxon>Bacteroidota</taxon>
        <taxon>Flavobacteriia</taxon>
        <taxon>Flavobacteriales</taxon>
        <taxon>Flavobacteriaceae</taxon>
        <taxon>Flavobacterium</taxon>
    </lineage>
</organism>
<sequence>MKKTQFLLLFGLFFIAVANSQTKTESRTVGNFSKVESRGSAKVVLVAGNSNTLTAEGDEKTLQNLITEVEGNTLKIYIKSTKKLNLKGEVVVKVPIKQLDEVSLSGSGSIKSEISIKSNKFVASVSGSGKIDLDNVNADAASIKIDGSGKVEMNLNANTADAKINGSGKIELEGRANVFSTEISGSGSVDASDFTSSTTKAAIHGSGYVKTKTEKDLTADIQGSGVVKYTGNPSIKKNISGSGQVTKG</sequence>
<dbReference type="Gene3D" id="2.160.20.120">
    <property type="match status" value="1"/>
</dbReference>
<dbReference type="Proteomes" id="UP000275027">
    <property type="component" value="Unassembled WGS sequence"/>
</dbReference>
<dbReference type="Pfam" id="PF10988">
    <property type="entry name" value="DUF2807"/>
    <property type="match status" value="1"/>
</dbReference>
<evidence type="ECO:0000313" key="4">
    <source>
        <dbReference type="EMBL" id="RLJ24101.1"/>
    </source>
</evidence>
<accession>A0A497TY20</accession>
<evidence type="ECO:0000259" key="2">
    <source>
        <dbReference type="Pfam" id="PF10988"/>
    </source>
</evidence>
<feature type="chain" id="PRO_5041166620" evidence="1">
    <location>
        <begin position="19"/>
        <end position="248"/>
    </location>
</feature>
<dbReference type="PANTHER" id="PTHR39200:SF1">
    <property type="entry name" value="AUTO-TRANSPORTER ADHESIN HEAD GIN DOMAIN-CONTAINING PROTEIN-RELATED"/>
    <property type="match status" value="1"/>
</dbReference>